<dbReference type="PROSITE" id="PS51257">
    <property type="entry name" value="PROKAR_LIPOPROTEIN"/>
    <property type="match status" value="1"/>
</dbReference>
<evidence type="ECO:0000259" key="6">
    <source>
        <dbReference type="Pfam" id="PF25944"/>
    </source>
</evidence>
<protein>
    <submittedName>
        <fullName evidence="8">Efflux RND transporter periplasmic adaptor subunit</fullName>
    </submittedName>
</protein>
<sequence>MTRNYKLFSVLASQISLLLFLSVGCREKTATVGPPSEVSVINSQQVNVPIYQEYVGQTYGLADVDIRARVEGWVTGMYFKEGTKVNKGTLLYTIDDMQYKTRVDQAAGNVASAKTEVARAQSQLNRVRPLAEMNALSKMDLDNAQAEYNAAKARQQVAEAALQNSKIELGYAKVYAPIDGIIGISNVRVGDYVSRVNSNILSTISQTGTVRVRFQINETEFLKFMRSYKGDQAVRQDVTLILPDNSVFNEKGKIDFANRQIDPETGSITLEASFANQAGLLRPGLYVKVELLASNYPNAVVVPQRAVNQIQSLYQVFVVDKTNTLKVRIVEVGPRVGDMWIITKGLDPNERVALIGTAALSDNSKVTPIEAKWTPVVPGKGI</sequence>
<comment type="caution">
    <text evidence="8">The sequence shown here is derived from an EMBL/GenBank/DDBJ whole genome shotgun (WGS) entry which is preliminary data.</text>
</comment>
<dbReference type="Pfam" id="PF25944">
    <property type="entry name" value="Beta-barrel_RND"/>
    <property type="match status" value="1"/>
</dbReference>
<dbReference type="Gene3D" id="2.40.30.170">
    <property type="match status" value="1"/>
</dbReference>
<feature type="domain" description="Multidrug resistance protein MdtA-like beta-barrel" evidence="6">
    <location>
        <begin position="209"/>
        <end position="292"/>
    </location>
</feature>
<dbReference type="Gene3D" id="2.40.420.20">
    <property type="match status" value="1"/>
</dbReference>
<dbReference type="EMBL" id="JAMWYS010000028">
    <property type="protein sequence ID" value="MCO4292979.1"/>
    <property type="molecule type" value="Genomic_DNA"/>
</dbReference>
<dbReference type="Gene3D" id="2.40.50.100">
    <property type="match status" value="1"/>
</dbReference>
<dbReference type="SUPFAM" id="SSF111369">
    <property type="entry name" value="HlyD-like secretion proteins"/>
    <property type="match status" value="1"/>
</dbReference>
<dbReference type="Proteomes" id="UP001155182">
    <property type="component" value="Unassembled WGS sequence"/>
</dbReference>
<evidence type="ECO:0000256" key="3">
    <source>
        <dbReference type="SAM" id="Coils"/>
    </source>
</evidence>
<dbReference type="Pfam" id="PF25917">
    <property type="entry name" value="BSH_RND"/>
    <property type="match status" value="1"/>
</dbReference>
<feature type="coiled-coil region" evidence="3">
    <location>
        <begin position="103"/>
        <end position="163"/>
    </location>
</feature>
<dbReference type="InterPro" id="IPR058624">
    <property type="entry name" value="MdtA-like_HH"/>
</dbReference>
<dbReference type="GO" id="GO:0005886">
    <property type="term" value="C:plasma membrane"/>
    <property type="evidence" value="ECO:0007669"/>
    <property type="project" value="TreeGrafter"/>
</dbReference>
<dbReference type="Pfam" id="PF25967">
    <property type="entry name" value="RND-MFP_C"/>
    <property type="match status" value="1"/>
</dbReference>
<evidence type="ECO:0000259" key="4">
    <source>
        <dbReference type="Pfam" id="PF25876"/>
    </source>
</evidence>
<keyword evidence="9" id="KW-1185">Reference proteome</keyword>
<dbReference type="InterPro" id="IPR006143">
    <property type="entry name" value="RND_pump_MFP"/>
</dbReference>
<feature type="domain" description="Multidrug resistance protein MdtA-like alpha-helical hairpin" evidence="4">
    <location>
        <begin position="104"/>
        <end position="172"/>
    </location>
</feature>
<feature type="domain" description="Multidrug resistance protein MdtA-like barrel-sandwich hybrid" evidence="5">
    <location>
        <begin position="64"/>
        <end position="201"/>
    </location>
</feature>
<dbReference type="Gene3D" id="1.10.287.470">
    <property type="entry name" value="Helix hairpin bin"/>
    <property type="match status" value="1"/>
</dbReference>
<reference evidence="8" key="1">
    <citation type="submission" date="2022-06" db="EMBL/GenBank/DDBJ databases">
        <title>Solitalea sp. MAHUQ-68 isolated from rhizospheric soil.</title>
        <authorList>
            <person name="Huq M.A."/>
        </authorList>
    </citation>
    <scope>NUCLEOTIDE SEQUENCE</scope>
    <source>
        <strain evidence="8">MAHUQ-68</strain>
    </source>
</reference>
<evidence type="ECO:0000313" key="8">
    <source>
        <dbReference type="EMBL" id="MCO4292979.1"/>
    </source>
</evidence>
<evidence type="ECO:0000259" key="5">
    <source>
        <dbReference type="Pfam" id="PF25917"/>
    </source>
</evidence>
<dbReference type="GO" id="GO:0030313">
    <property type="term" value="C:cell envelope"/>
    <property type="evidence" value="ECO:0007669"/>
    <property type="project" value="UniProtKB-SubCell"/>
</dbReference>
<dbReference type="PANTHER" id="PTHR30158">
    <property type="entry name" value="ACRA/E-RELATED COMPONENT OF DRUG EFFLUX TRANSPORTER"/>
    <property type="match status" value="1"/>
</dbReference>
<gene>
    <name evidence="8" type="ORF">NF867_08905</name>
</gene>
<evidence type="ECO:0000259" key="7">
    <source>
        <dbReference type="Pfam" id="PF25967"/>
    </source>
</evidence>
<evidence type="ECO:0000313" key="9">
    <source>
        <dbReference type="Proteomes" id="UP001155182"/>
    </source>
</evidence>
<dbReference type="RefSeq" id="WP_252587470.1">
    <property type="nucleotide sequence ID" value="NZ_JAMWYS010000028.1"/>
</dbReference>
<dbReference type="InterPro" id="IPR058625">
    <property type="entry name" value="MdtA-like_BSH"/>
</dbReference>
<dbReference type="GO" id="GO:0022857">
    <property type="term" value="F:transmembrane transporter activity"/>
    <property type="evidence" value="ECO:0007669"/>
    <property type="project" value="InterPro"/>
</dbReference>
<dbReference type="GO" id="GO:0046677">
    <property type="term" value="P:response to antibiotic"/>
    <property type="evidence" value="ECO:0007669"/>
    <property type="project" value="TreeGrafter"/>
</dbReference>
<dbReference type="NCBIfam" id="TIGR01730">
    <property type="entry name" value="RND_mfp"/>
    <property type="match status" value="1"/>
</dbReference>
<dbReference type="InterPro" id="IPR058627">
    <property type="entry name" value="MdtA-like_C"/>
</dbReference>
<evidence type="ECO:0000256" key="2">
    <source>
        <dbReference type="ARBA" id="ARBA00009477"/>
    </source>
</evidence>
<evidence type="ECO:0000256" key="1">
    <source>
        <dbReference type="ARBA" id="ARBA00004196"/>
    </source>
</evidence>
<dbReference type="InterPro" id="IPR058626">
    <property type="entry name" value="MdtA-like_b-barrel"/>
</dbReference>
<name>A0A9X2F1J9_9SPHI</name>
<comment type="similarity">
    <text evidence="2">Belongs to the membrane fusion protein (MFP) (TC 8.A.1) family.</text>
</comment>
<keyword evidence="3" id="KW-0175">Coiled coil</keyword>
<comment type="subcellular location">
    <subcellularLocation>
        <location evidence="1">Cell envelope</location>
    </subcellularLocation>
</comment>
<feature type="domain" description="Multidrug resistance protein MdtA-like C-terminal permuted SH3" evidence="7">
    <location>
        <begin position="298"/>
        <end position="352"/>
    </location>
</feature>
<accession>A0A9X2F1J9</accession>
<dbReference type="AlphaFoldDB" id="A0A9X2F1J9"/>
<proteinExistence type="inferred from homology"/>
<dbReference type="Pfam" id="PF25876">
    <property type="entry name" value="HH_MFP_RND"/>
    <property type="match status" value="1"/>
</dbReference>
<organism evidence="8 9">
    <name type="scientific">Solitalea agri</name>
    <dbReference type="NCBI Taxonomy" id="2953739"/>
    <lineage>
        <taxon>Bacteria</taxon>
        <taxon>Pseudomonadati</taxon>
        <taxon>Bacteroidota</taxon>
        <taxon>Sphingobacteriia</taxon>
        <taxon>Sphingobacteriales</taxon>
        <taxon>Sphingobacteriaceae</taxon>
        <taxon>Solitalea</taxon>
    </lineage>
</organism>